<dbReference type="InterPro" id="IPR009057">
    <property type="entry name" value="Homeodomain-like_sf"/>
</dbReference>
<dbReference type="PROSITE" id="PS50090">
    <property type="entry name" value="MYB_LIKE"/>
    <property type="match status" value="2"/>
</dbReference>
<dbReference type="Gene3D" id="1.10.10.60">
    <property type="entry name" value="Homeodomain-like"/>
    <property type="match status" value="2"/>
</dbReference>
<organism evidence="3 4">
    <name type="scientific">Limosa lapponica baueri</name>
    <dbReference type="NCBI Taxonomy" id="1758121"/>
    <lineage>
        <taxon>Eukaryota</taxon>
        <taxon>Metazoa</taxon>
        <taxon>Chordata</taxon>
        <taxon>Craniata</taxon>
        <taxon>Vertebrata</taxon>
        <taxon>Euteleostomi</taxon>
        <taxon>Archelosauria</taxon>
        <taxon>Archosauria</taxon>
        <taxon>Dinosauria</taxon>
        <taxon>Saurischia</taxon>
        <taxon>Theropoda</taxon>
        <taxon>Coelurosauria</taxon>
        <taxon>Aves</taxon>
        <taxon>Neognathae</taxon>
        <taxon>Neoaves</taxon>
        <taxon>Charadriiformes</taxon>
        <taxon>Scolopacidae</taxon>
        <taxon>Limosa</taxon>
    </lineage>
</organism>
<feature type="region of interest" description="Disordered" evidence="1">
    <location>
        <begin position="1"/>
        <end position="119"/>
    </location>
</feature>
<dbReference type="SUPFAM" id="SSF46689">
    <property type="entry name" value="Homeodomain-like"/>
    <property type="match status" value="1"/>
</dbReference>
<gene>
    <name evidence="3" type="ORF">llap_11187</name>
</gene>
<dbReference type="GO" id="GO:0005730">
    <property type="term" value="C:nucleolus"/>
    <property type="evidence" value="ECO:0007669"/>
    <property type="project" value="TreeGrafter"/>
</dbReference>
<evidence type="ECO:0000259" key="2">
    <source>
        <dbReference type="PROSITE" id="PS50090"/>
    </source>
</evidence>
<keyword evidence="4" id="KW-1185">Reference proteome</keyword>
<dbReference type="PANTHER" id="PTHR46760:SF1">
    <property type="entry name" value="TRANSCRIPTION TERMINATION FACTOR 1"/>
    <property type="match status" value="1"/>
</dbReference>
<accession>A0A2I0TXK1</accession>
<feature type="domain" description="Myb-like" evidence="2">
    <location>
        <begin position="510"/>
        <end position="592"/>
    </location>
</feature>
<sequence>MTEKASADDFQVQNFLKKKKKRKRKEYNKKHENDEEESIENAEPSRASPLLFEHQAAQNGEGCKKKKKKKHKEKMEQSLLDNSCVGPECEISNETGADASQKKKKKKKRKYNDSTDDHSDVTCVVLNHHNTDSCQQVDVDYVYLKQPAKKKRKEKLPEGDEVCELPTSETGDKNDNKKSKKKKKKKKRSSSTQDMQDDTDVTADQSLLTSAEQNRQGEDTALATEEGGVATPQPWHEDGDCNDASVMSEDSLDVPANFSKQTKADDRPQKTPVHARKAVKSSAFVMEDSSSESDVMTPEPSGSNTKKDQNSSYTEMAASDELSVNDEEFINSMMCSVVDLDVAKQELEEFIPHVRNISDSSIRKMAGRDLVRFKQFKKQGIAVKFGRFSQKENNQIRKNIEEFLLITGIDSAEKLLFTSRYPEDKETIKRLKTEHNFCEKISEGIPRPWRLIYYRARKMFDSNNYKGRYSKEEKEKLKKYHALHGNDWKKISELMSRSNLSVAMKYSEIKSAANYGPWSKEETQKLMHAVEEVIRKRMEKEDANSLSSSEKSHREVSIDREMLYQKLPWTEIEAKVGTRYWRQCKQKWTAILTNKMTKGQQLYRGTKGLQAKINLIKRLYEMKVEDANEVNWEELSNTIGDVPKAYVQAKFYKLKVSCVPLWQKKTFSEIIDYLFEEKLPELEEQLEKRKEKCLSSDNSTASQQQKAFRLGDIFDSSEDSD</sequence>
<name>A0A2I0TXK1_LIMLA</name>
<feature type="compositionally biased region" description="Polar residues" evidence="1">
    <location>
        <begin position="695"/>
        <end position="706"/>
    </location>
</feature>
<reference evidence="4" key="2">
    <citation type="submission" date="2017-12" db="EMBL/GenBank/DDBJ databases">
        <title>Genome sequence of the Bar-tailed Godwit (Limosa lapponica baueri).</title>
        <authorList>
            <person name="Lima N.C.B."/>
            <person name="Parody-Merino A.M."/>
            <person name="Battley P.F."/>
            <person name="Fidler A.E."/>
            <person name="Prosdocimi F."/>
        </authorList>
    </citation>
    <scope>NUCLEOTIDE SEQUENCE [LARGE SCALE GENOMIC DNA]</scope>
</reference>
<evidence type="ECO:0000313" key="4">
    <source>
        <dbReference type="Proteomes" id="UP000233556"/>
    </source>
</evidence>
<feature type="region of interest" description="Disordered" evidence="1">
    <location>
        <begin position="693"/>
        <end position="721"/>
    </location>
</feature>
<evidence type="ECO:0000256" key="1">
    <source>
        <dbReference type="SAM" id="MobiDB-lite"/>
    </source>
</evidence>
<dbReference type="GO" id="GO:0003682">
    <property type="term" value="F:chromatin binding"/>
    <property type="evidence" value="ECO:0007669"/>
    <property type="project" value="TreeGrafter"/>
</dbReference>
<proteinExistence type="predicted"/>
<feature type="compositionally biased region" description="Basic residues" evidence="1">
    <location>
        <begin position="178"/>
        <end position="189"/>
    </location>
</feature>
<evidence type="ECO:0000313" key="3">
    <source>
        <dbReference type="EMBL" id="PKU38509.1"/>
    </source>
</evidence>
<dbReference type="PANTHER" id="PTHR46760">
    <property type="entry name" value="TRANSCRIPTION TERMINATION FACTOR 1"/>
    <property type="match status" value="1"/>
</dbReference>
<dbReference type="Pfam" id="PF13921">
    <property type="entry name" value="Myb_DNA-bind_6"/>
    <property type="match status" value="1"/>
</dbReference>
<dbReference type="Proteomes" id="UP000233556">
    <property type="component" value="Unassembled WGS sequence"/>
</dbReference>
<feature type="domain" description="Myb-like" evidence="2">
    <location>
        <begin position="461"/>
        <end position="509"/>
    </location>
</feature>
<dbReference type="InterPro" id="IPR001005">
    <property type="entry name" value="SANT/Myb"/>
</dbReference>
<protein>
    <submittedName>
        <fullName evidence="3">Transcription termination factor 1</fullName>
    </submittedName>
</protein>
<dbReference type="FunFam" id="1.10.10.60:FF:000434">
    <property type="entry name" value="Transcription termination factor 1"/>
    <property type="match status" value="1"/>
</dbReference>
<dbReference type="OrthoDB" id="5812619at2759"/>
<feature type="compositionally biased region" description="Basic residues" evidence="1">
    <location>
        <begin position="16"/>
        <end position="28"/>
    </location>
</feature>
<dbReference type="GO" id="GO:0006363">
    <property type="term" value="P:termination of RNA polymerase I transcription"/>
    <property type="evidence" value="ECO:0007669"/>
    <property type="project" value="TreeGrafter"/>
</dbReference>
<dbReference type="EMBL" id="KZ506728">
    <property type="protein sequence ID" value="PKU38509.1"/>
    <property type="molecule type" value="Genomic_DNA"/>
</dbReference>
<dbReference type="SMART" id="SM00717">
    <property type="entry name" value="SANT"/>
    <property type="match status" value="3"/>
</dbReference>
<feature type="region of interest" description="Disordered" evidence="1">
    <location>
        <begin position="148"/>
        <end position="316"/>
    </location>
</feature>
<dbReference type="InterPro" id="IPR053078">
    <property type="entry name" value="TTF1-like"/>
</dbReference>
<dbReference type="AlphaFoldDB" id="A0A2I0TXK1"/>
<feature type="compositionally biased region" description="Polar residues" evidence="1">
    <location>
        <begin position="300"/>
        <end position="314"/>
    </location>
</feature>
<reference evidence="4" key="1">
    <citation type="submission" date="2017-11" db="EMBL/GenBank/DDBJ databases">
        <authorList>
            <person name="Lima N.C."/>
            <person name="Parody-Merino A.M."/>
            <person name="Battley P.F."/>
            <person name="Fidler A.E."/>
            <person name="Prosdocimi F."/>
        </authorList>
    </citation>
    <scope>NUCLEOTIDE SEQUENCE [LARGE SCALE GENOMIC DNA]</scope>
</reference>